<feature type="non-terminal residue" evidence="2">
    <location>
        <position position="1"/>
    </location>
</feature>
<dbReference type="InterPro" id="IPR036179">
    <property type="entry name" value="Ig-like_dom_sf"/>
</dbReference>
<dbReference type="PROSITE" id="PS50835">
    <property type="entry name" value="IG_LIKE"/>
    <property type="match status" value="1"/>
</dbReference>
<comment type="caution">
    <text evidence="2">The sequence shown here is derived from an EMBL/GenBank/DDBJ whole genome shotgun (WGS) entry which is preliminary data.</text>
</comment>
<accession>A0ABV0Y4Z9</accession>
<proteinExistence type="predicted"/>
<keyword evidence="3" id="KW-1185">Reference proteome</keyword>
<gene>
    <name evidence="2" type="ORF">AMECASPLE_027174</name>
</gene>
<dbReference type="InterPro" id="IPR007110">
    <property type="entry name" value="Ig-like_dom"/>
</dbReference>
<dbReference type="Proteomes" id="UP001469553">
    <property type="component" value="Unassembled WGS sequence"/>
</dbReference>
<sequence length="132" mass="15003">EKLQGCHATVVQQPTVSDPVLLADVGTLQCSVLADFENKMCSEDPRVFWFRAEAVECYPDIIYIDKNKSGECKKRFDTQRSYFYQFSNNIISSDSATYYCAIATCRKILFGNATKAGRETTTSQERNDFSHK</sequence>
<evidence type="ECO:0000259" key="1">
    <source>
        <dbReference type="PROSITE" id="PS50835"/>
    </source>
</evidence>
<dbReference type="EMBL" id="JAHRIP010021660">
    <property type="protein sequence ID" value="MEQ2288863.1"/>
    <property type="molecule type" value="Genomic_DNA"/>
</dbReference>
<name>A0ABV0Y4Z9_9TELE</name>
<evidence type="ECO:0000313" key="2">
    <source>
        <dbReference type="EMBL" id="MEQ2288863.1"/>
    </source>
</evidence>
<evidence type="ECO:0000313" key="3">
    <source>
        <dbReference type="Proteomes" id="UP001469553"/>
    </source>
</evidence>
<dbReference type="Gene3D" id="2.60.40.10">
    <property type="entry name" value="Immunoglobulins"/>
    <property type="match status" value="1"/>
</dbReference>
<reference evidence="2 3" key="1">
    <citation type="submission" date="2021-06" db="EMBL/GenBank/DDBJ databases">
        <authorList>
            <person name="Palmer J.M."/>
        </authorList>
    </citation>
    <scope>NUCLEOTIDE SEQUENCE [LARGE SCALE GENOMIC DNA]</scope>
    <source>
        <strain evidence="2 3">AS_MEX2019</strain>
        <tissue evidence="2">Muscle</tissue>
    </source>
</reference>
<feature type="domain" description="Ig-like" evidence="1">
    <location>
        <begin position="25"/>
        <end position="123"/>
    </location>
</feature>
<dbReference type="SUPFAM" id="SSF48726">
    <property type="entry name" value="Immunoglobulin"/>
    <property type="match status" value="1"/>
</dbReference>
<dbReference type="InterPro" id="IPR013783">
    <property type="entry name" value="Ig-like_fold"/>
</dbReference>
<protein>
    <recommendedName>
        <fullName evidence="1">Ig-like domain-containing protein</fullName>
    </recommendedName>
</protein>
<organism evidence="2 3">
    <name type="scientific">Ameca splendens</name>
    <dbReference type="NCBI Taxonomy" id="208324"/>
    <lineage>
        <taxon>Eukaryota</taxon>
        <taxon>Metazoa</taxon>
        <taxon>Chordata</taxon>
        <taxon>Craniata</taxon>
        <taxon>Vertebrata</taxon>
        <taxon>Euteleostomi</taxon>
        <taxon>Actinopterygii</taxon>
        <taxon>Neopterygii</taxon>
        <taxon>Teleostei</taxon>
        <taxon>Neoteleostei</taxon>
        <taxon>Acanthomorphata</taxon>
        <taxon>Ovalentaria</taxon>
        <taxon>Atherinomorphae</taxon>
        <taxon>Cyprinodontiformes</taxon>
        <taxon>Goodeidae</taxon>
        <taxon>Ameca</taxon>
    </lineage>
</organism>